<proteinExistence type="predicted"/>
<feature type="transmembrane region" description="Helical" evidence="2">
    <location>
        <begin position="21"/>
        <end position="45"/>
    </location>
</feature>
<dbReference type="Pfam" id="PF16732">
    <property type="entry name" value="ComP_DUS"/>
    <property type="match status" value="1"/>
</dbReference>
<keyword evidence="2" id="KW-0812">Transmembrane</keyword>
<sequence length="204" mass="21724">MASIRNSRAAAGSRLAARARGFTLIELVIVGVCVTILAATAIASYEYATVKARRGNAQGCLIEAAQFMERYYTTNMTYAGAALPACSSDVTSHYDIGFSAAPTAAGFTIQAAPKGRQAVAETDCGTMTMDQRWAARPRLRAAGNPFFRRRQPAEVSRTVAGRTPTARQGAGEPINYRDGPSDLRDHPRRRPASQSLSGSPAQPA</sequence>
<dbReference type="KEGG" id="lsf:I8J32_012000"/>
<accession>A0A974XZ29</accession>
<organism evidence="3 4">
    <name type="scientific">Agrilutibacter solisilvae</name>
    <dbReference type="NCBI Taxonomy" id="2763317"/>
    <lineage>
        <taxon>Bacteria</taxon>
        <taxon>Pseudomonadati</taxon>
        <taxon>Pseudomonadota</taxon>
        <taxon>Gammaproteobacteria</taxon>
        <taxon>Lysobacterales</taxon>
        <taxon>Lysobacteraceae</taxon>
        <taxon>Agrilutibacter</taxon>
    </lineage>
</organism>
<keyword evidence="2" id="KW-1133">Transmembrane helix</keyword>
<dbReference type="GO" id="GO:0043683">
    <property type="term" value="P:type IV pilus assembly"/>
    <property type="evidence" value="ECO:0007669"/>
    <property type="project" value="InterPro"/>
</dbReference>
<dbReference type="RefSeq" id="WP_207526573.1">
    <property type="nucleotide sequence ID" value="NZ_CP071518.1"/>
</dbReference>
<feature type="compositionally biased region" description="Polar residues" evidence="1">
    <location>
        <begin position="192"/>
        <end position="204"/>
    </location>
</feature>
<name>A0A974XZ29_9GAMM</name>
<dbReference type="SUPFAM" id="SSF54523">
    <property type="entry name" value="Pili subunits"/>
    <property type="match status" value="1"/>
</dbReference>
<evidence type="ECO:0000256" key="2">
    <source>
        <dbReference type="SAM" id="Phobius"/>
    </source>
</evidence>
<dbReference type="AlphaFoldDB" id="A0A974XZ29"/>
<evidence type="ECO:0000313" key="4">
    <source>
        <dbReference type="Proteomes" id="UP000639274"/>
    </source>
</evidence>
<keyword evidence="4" id="KW-1185">Reference proteome</keyword>
<evidence type="ECO:0000256" key="1">
    <source>
        <dbReference type="SAM" id="MobiDB-lite"/>
    </source>
</evidence>
<feature type="region of interest" description="Disordered" evidence="1">
    <location>
        <begin position="141"/>
        <end position="204"/>
    </location>
</feature>
<dbReference type="Gene3D" id="3.30.700.10">
    <property type="entry name" value="Glycoprotein, Type 4 Pilin"/>
    <property type="match status" value="1"/>
</dbReference>
<gene>
    <name evidence="3" type="ORF">I8J32_012000</name>
</gene>
<dbReference type="Proteomes" id="UP000639274">
    <property type="component" value="Chromosome"/>
</dbReference>
<dbReference type="EMBL" id="CP071518">
    <property type="protein sequence ID" value="QSX77475.1"/>
    <property type="molecule type" value="Genomic_DNA"/>
</dbReference>
<protein>
    <submittedName>
        <fullName evidence="3">Prepilin-type N-terminal cleavage/methylation domain-containing protein</fullName>
    </submittedName>
</protein>
<dbReference type="InterPro" id="IPR031982">
    <property type="entry name" value="PilE-like"/>
</dbReference>
<evidence type="ECO:0000313" key="3">
    <source>
        <dbReference type="EMBL" id="QSX77475.1"/>
    </source>
</evidence>
<keyword evidence="2" id="KW-0472">Membrane</keyword>
<reference evidence="3 4" key="1">
    <citation type="submission" date="2021-03" db="EMBL/GenBank/DDBJ databases">
        <title>Lysobacter sp. nov. isolated from soil of gangwondo yeongwol, south Korea.</title>
        <authorList>
            <person name="Kim K.R."/>
            <person name="Kim K.H."/>
            <person name="Jeon C.O."/>
        </authorList>
    </citation>
    <scope>NUCLEOTIDE SEQUENCE [LARGE SCALE GENOMIC DNA]</scope>
    <source>
        <strain evidence="3 4">R19</strain>
    </source>
</reference>
<dbReference type="InterPro" id="IPR045584">
    <property type="entry name" value="Pilin-like"/>
</dbReference>